<keyword evidence="1" id="KW-1133">Transmembrane helix</keyword>
<comment type="caution">
    <text evidence="2">The sequence shown here is derived from an EMBL/GenBank/DDBJ whole genome shotgun (WGS) entry which is preliminary data.</text>
</comment>
<dbReference type="OrthoDB" id="7862423at2"/>
<accession>A0A560FT71</accession>
<sequence length="74" mass="8122">MRQGWFGPRDGWWGVGFGPTGWKGWLFMLAYAGGVLALVGLSKILNIQPLLWACPVWIIAGSALMHRLRDVPGA</sequence>
<keyword evidence="1" id="KW-0812">Transmembrane</keyword>
<reference evidence="2 3" key="1">
    <citation type="submission" date="2019-06" db="EMBL/GenBank/DDBJ databases">
        <title>Genomic Encyclopedia of Type Strains, Phase IV (KMG-V): Genome sequencing to study the core and pangenomes of soil and plant-associated prokaryotes.</title>
        <authorList>
            <person name="Whitman W."/>
        </authorList>
    </citation>
    <scope>NUCLEOTIDE SEQUENCE [LARGE SCALE GENOMIC DNA]</scope>
    <source>
        <strain evidence="2 3">BR 11880</strain>
    </source>
</reference>
<evidence type="ECO:0000313" key="2">
    <source>
        <dbReference type="EMBL" id="TWB24834.1"/>
    </source>
</evidence>
<organism evidence="2 3">
    <name type="scientific">Nitrospirillum amazonense</name>
    <dbReference type="NCBI Taxonomy" id="28077"/>
    <lineage>
        <taxon>Bacteria</taxon>
        <taxon>Pseudomonadati</taxon>
        <taxon>Pseudomonadota</taxon>
        <taxon>Alphaproteobacteria</taxon>
        <taxon>Rhodospirillales</taxon>
        <taxon>Azospirillaceae</taxon>
        <taxon>Nitrospirillum</taxon>
    </lineage>
</organism>
<gene>
    <name evidence="2" type="ORF">FBZ89_101460</name>
</gene>
<evidence type="ECO:0000256" key="1">
    <source>
        <dbReference type="SAM" id="Phobius"/>
    </source>
</evidence>
<dbReference type="RefSeq" id="WP_145748392.1">
    <property type="nucleotide sequence ID" value="NZ_VITN01000001.1"/>
</dbReference>
<feature type="transmembrane region" description="Helical" evidence="1">
    <location>
        <begin position="22"/>
        <end position="41"/>
    </location>
</feature>
<evidence type="ECO:0000313" key="3">
    <source>
        <dbReference type="Proteomes" id="UP000319859"/>
    </source>
</evidence>
<protein>
    <submittedName>
        <fullName evidence="2">Uncharacterized protein</fullName>
    </submittedName>
</protein>
<dbReference type="AlphaFoldDB" id="A0A560FT71"/>
<feature type="transmembrane region" description="Helical" evidence="1">
    <location>
        <begin position="50"/>
        <end position="68"/>
    </location>
</feature>
<dbReference type="Proteomes" id="UP000319859">
    <property type="component" value="Unassembled WGS sequence"/>
</dbReference>
<proteinExistence type="predicted"/>
<keyword evidence="1" id="KW-0472">Membrane</keyword>
<name>A0A560FT71_9PROT</name>
<dbReference type="EMBL" id="VITN01000001">
    <property type="protein sequence ID" value="TWB24834.1"/>
    <property type="molecule type" value="Genomic_DNA"/>
</dbReference>